<protein>
    <submittedName>
        <fullName evidence="1">Uncharacterized protein</fullName>
    </submittedName>
</protein>
<accession>A0AAD7D6N1</accession>
<evidence type="ECO:0000313" key="1">
    <source>
        <dbReference type="EMBL" id="KAJ7676258.1"/>
    </source>
</evidence>
<name>A0AAD7D6N1_MYCRO</name>
<organism evidence="1 2">
    <name type="scientific">Mycena rosella</name>
    <name type="common">Pink bonnet</name>
    <name type="synonym">Agaricus rosellus</name>
    <dbReference type="NCBI Taxonomy" id="1033263"/>
    <lineage>
        <taxon>Eukaryota</taxon>
        <taxon>Fungi</taxon>
        <taxon>Dikarya</taxon>
        <taxon>Basidiomycota</taxon>
        <taxon>Agaricomycotina</taxon>
        <taxon>Agaricomycetes</taxon>
        <taxon>Agaricomycetidae</taxon>
        <taxon>Agaricales</taxon>
        <taxon>Marasmiineae</taxon>
        <taxon>Mycenaceae</taxon>
        <taxon>Mycena</taxon>
    </lineage>
</organism>
<dbReference type="EMBL" id="JARKIE010000144">
    <property type="protein sequence ID" value="KAJ7676258.1"/>
    <property type="molecule type" value="Genomic_DNA"/>
</dbReference>
<dbReference type="AlphaFoldDB" id="A0AAD7D6N1"/>
<reference evidence="1" key="1">
    <citation type="submission" date="2023-03" db="EMBL/GenBank/DDBJ databases">
        <title>Massive genome expansion in bonnet fungi (Mycena s.s.) driven by repeated elements and novel gene families across ecological guilds.</title>
        <authorList>
            <consortium name="Lawrence Berkeley National Laboratory"/>
            <person name="Harder C.B."/>
            <person name="Miyauchi S."/>
            <person name="Viragh M."/>
            <person name="Kuo A."/>
            <person name="Thoen E."/>
            <person name="Andreopoulos B."/>
            <person name="Lu D."/>
            <person name="Skrede I."/>
            <person name="Drula E."/>
            <person name="Henrissat B."/>
            <person name="Morin E."/>
            <person name="Kohler A."/>
            <person name="Barry K."/>
            <person name="LaButti K."/>
            <person name="Morin E."/>
            <person name="Salamov A."/>
            <person name="Lipzen A."/>
            <person name="Mereny Z."/>
            <person name="Hegedus B."/>
            <person name="Baldrian P."/>
            <person name="Stursova M."/>
            <person name="Weitz H."/>
            <person name="Taylor A."/>
            <person name="Grigoriev I.V."/>
            <person name="Nagy L.G."/>
            <person name="Martin F."/>
            <person name="Kauserud H."/>
        </authorList>
    </citation>
    <scope>NUCLEOTIDE SEQUENCE</scope>
    <source>
        <strain evidence="1">CBHHK067</strain>
    </source>
</reference>
<comment type="caution">
    <text evidence="1">The sequence shown here is derived from an EMBL/GenBank/DDBJ whole genome shotgun (WGS) entry which is preliminary data.</text>
</comment>
<evidence type="ECO:0000313" key="2">
    <source>
        <dbReference type="Proteomes" id="UP001221757"/>
    </source>
</evidence>
<proteinExistence type="predicted"/>
<dbReference type="Proteomes" id="UP001221757">
    <property type="component" value="Unassembled WGS sequence"/>
</dbReference>
<keyword evidence="2" id="KW-1185">Reference proteome</keyword>
<gene>
    <name evidence="1" type="ORF">B0H17DRAFT_1207390</name>
</gene>
<sequence>MAQGCIDVSKGGAGAAGLPCQDFAAMNGIHADNQARAPRFLSARHVFPEVAPNTLLVKTKVLGDIEAE</sequence>